<name>B3EF69_CHLL2</name>
<protein>
    <recommendedName>
        <fullName evidence="1">6-hydroxymethylpterin diphosphokinase MptE-like domain-containing protein</fullName>
    </recommendedName>
</protein>
<dbReference type="HOGENOM" id="CLU_762267_0_0_10"/>
<dbReference type="EMBL" id="CP001097">
    <property type="protein sequence ID" value="ACD90931.1"/>
    <property type="molecule type" value="Genomic_DNA"/>
</dbReference>
<dbReference type="KEGG" id="cli:Clim_1898"/>
<proteinExistence type="predicted"/>
<dbReference type="STRING" id="290315.Clim_1898"/>
<dbReference type="AlphaFoldDB" id="B3EF69"/>
<dbReference type="Gene3D" id="3.90.1480.10">
    <property type="entry name" value="Alpha-2,3-sialyltransferase"/>
    <property type="match status" value="1"/>
</dbReference>
<evidence type="ECO:0000313" key="3">
    <source>
        <dbReference type="Proteomes" id="UP000008841"/>
    </source>
</evidence>
<dbReference type="InterPro" id="IPR002826">
    <property type="entry name" value="MptE-like"/>
</dbReference>
<dbReference type="eggNOG" id="COG2604">
    <property type="taxonomic scope" value="Bacteria"/>
</dbReference>
<sequence>MGKLFELKKYYKHEGLIQSLIHLYWLVSAKISYKLNERKERRKWEQIPVDTSKRVFVIGNGPSLNITPLHLLDQEQTICFNRFTLFLDRIQWNPTMYMIMDGLVGKDIIEDIKTMVDRTQVSFVPAFVPKYRVNFKKHIKSEKVRWVYQRGKKIELADPPYVNVSNSVAVTALRILIKLGFKEIYLIGMDMNYQIHKTASTLKNNDIQSVKNDDPNHFDPRYFGKGKKYHQPNEEVVQRIFNSLTEIGTLADKYGSQIRNATLGGMLEVFPRIDLRSLFPEFEAEEFVKLQELIKFRAGFELESADHWDSIPQVDSIDAVSEHLEMFRVDTELTHSFLNKFIFDYNLFGPFRHQKLFIKRKQNG</sequence>
<dbReference type="Proteomes" id="UP000008841">
    <property type="component" value="Chromosome"/>
</dbReference>
<evidence type="ECO:0000313" key="2">
    <source>
        <dbReference type="EMBL" id="ACD90931.1"/>
    </source>
</evidence>
<feature type="domain" description="6-hydroxymethylpterin diphosphokinase MptE-like" evidence="1">
    <location>
        <begin position="52"/>
        <end position="194"/>
    </location>
</feature>
<gene>
    <name evidence="2" type="ordered locus">Clim_1898</name>
</gene>
<accession>B3EF69</accession>
<dbReference type="OrthoDB" id="344900at2"/>
<evidence type="ECO:0000259" key="1">
    <source>
        <dbReference type="Pfam" id="PF01973"/>
    </source>
</evidence>
<reference evidence="2 3" key="1">
    <citation type="submission" date="2008-05" db="EMBL/GenBank/DDBJ databases">
        <title>Complete sequence of Chlorobium limicola DSM 245.</title>
        <authorList>
            <consortium name="US DOE Joint Genome Institute"/>
            <person name="Lucas S."/>
            <person name="Copeland A."/>
            <person name="Lapidus A."/>
            <person name="Glavina del Rio T."/>
            <person name="Dalin E."/>
            <person name="Tice H."/>
            <person name="Bruce D."/>
            <person name="Goodwin L."/>
            <person name="Pitluck S."/>
            <person name="Schmutz J."/>
            <person name="Larimer F."/>
            <person name="Land M."/>
            <person name="Hauser L."/>
            <person name="Kyrpides N."/>
            <person name="Ovchinnikova G."/>
            <person name="Zhao F."/>
            <person name="Li T."/>
            <person name="Liu Z."/>
            <person name="Overmann J."/>
            <person name="Bryant D.A."/>
            <person name="Richardson P."/>
        </authorList>
    </citation>
    <scope>NUCLEOTIDE SEQUENCE [LARGE SCALE GENOMIC DNA]</scope>
    <source>
        <strain evidence="3">DSM 245 / NBRC 103803 / 6330</strain>
    </source>
</reference>
<dbReference type="Pfam" id="PF01973">
    <property type="entry name" value="MptE-like"/>
    <property type="match status" value="1"/>
</dbReference>
<dbReference type="RefSeq" id="WP_012466802.1">
    <property type="nucleotide sequence ID" value="NC_010803.1"/>
</dbReference>
<organism evidence="2 3">
    <name type="scientific">Chlorobium limicola (strain DSM 245 / NBRC 103803 / 6330)</name>
    <dbReference type="NCBI Taxonomy" id="290315"/>
    <lineage>
        <taxon>Bacteria</taxon>
        <taxon>Pseudomonadati</taxon>
        <taxon>Chlorobiota</taxon>
        <taxon>Chlorobiia</taxon>
        <taxon>Chlorobiales</taxon>
        <taxon>Chlorobiaceae</taxon>
        <taxon>Chlorobium/Pelodictyon group</taxon>
        <taxon>Chlorobium</taxon>
    </lineage>
</organism>